<keyword evidence="4" id="KW-1185">Reference proteome</keyword>
<evidence type="ECO:0000256" key="1">
    <source>
        <dbReference type="SAM" id="MobiDB-lite"/>
    </source>
</evidence>
<dbReference type="Gene3D" id="3.40.30.10">
    <property type="entry name" value="Glutaredoxin"/>
    <property type="match status" value="1"/>
</dbReference>
<dbReference type="PANTHER" id="PTHR46472">
    <property type="entry name" value="NUCLEOREDOXIN"/>
    <property type="match status" value="1"/>
</dbReference>
<dbReference type="OrthoDB" id="189920at2759"/>
<dbReference type="GO" id="GO:0005634">
    <property type="term" value="C:nucleus"/>
    <property type="evidence" value="ECO:0007669"/>
    <property type="project" value="TreeGrafter"/>
</dbReference>
<dbReference type="PANTHER" id="PTHR46472:SF1">
    <property type="entry name" value="NUCLEOREDOXIN"/>
    <property type="match status" value="1"/>
</dbReference>
<dbReference type="AlphaFoldDB" id="A0A4U5M883"/>
<dbReference type="GO" id="GO:0030178">
    <property type="term" value="P:negative regulation of Wnt signaling pathway"/>
    <property type="evidence" value="ECO:0007669"/>
    <property type="project" value="TreeGrafter"/>
</dbReference>
<name>A0A4U5M883_STECR</name>
<dbReference type="InterPro" id="IPR012336">
    <property type="entry name" value="Thioredoxin-like_fold"/>
</dbReference>
<evidence type="ECO:0000313" key="4">
    <source>
        <dbReference type="Proteomes" id="UP000298663"/>
    </source>
</evidence>
<feature type="domain" description="Thioredoxin" evidence="2">
    <location>
        <begin position="199"/>
        <end position="342"/>
    </location>
</feature>
<protein>
    <recommendedName>
        <fullName evidence="2">Thioredoxin domain-containing protein</fullName>
    </recommendedName>
</protein>
<dbReference type="GO" id="GO:0004791">
    <property type="term" value="F:thioredoxin-disulfide reductase (NADPH) activity"/>
    <property type="evidence" value="ECO:0007669"/>
    <property type="project" value="TreeGrafter"/>
</dbReference>
<dbReference type="Pfam" id="PF13905">
    <property type="entry name" value="Thioredoxin_8"/>
    <property type="match status" value="1"/>
</dbReference>
<dbReference type="SUPFAM" id="SSF52833">
    <property type="entry name" value="Thioredoxin-like"/>
    <property type="match status" value="1"/>
</dbReference>
<dbReference type="Proteomes" id="UP000298663">
    <property type="component" value="Unassembled WGS sequence"/>
</dbReference>
<reference evidence="3 4" key="2">
    <citation type="journal article" date="2019" name="G3 (Bethesda)">
        <title>Hybrid Assembly of the Genome of the Entomopathogenic Nematode Steinernema carpocapsae Identifies the X-Chromosome.</title>
        <authorList>
            <person name="Serra L."/>
            <person name="Macchietto M."/>
            <person name="Macias-Munoz A."/>
            <person name="McGill C.J."/>
            <person name="Rodriguez I.M."/>
            <person name="Rodriguez B."/>
            <person name="Murad R."/>
            <person name="Mortazavi A."/>
        </authorList>
    </citation>
    <scope>NUCLEOTIDE SEQUENCE [LARGE SCALE GENOMIC DNA]</scope>
    <source>
        <strain evidence="3 4">ALL</strain>
    </source>
</reference>
<organism evidence="3 4">
    <name type="scientific">Steinernema carpocapsae</name>
    <name type="common">Entomopathogenic nematode</name>
    <dbReference type="NCBI Taxonomy" id="34508"/>
    <lineage>
        <taxon>Eukaryota</taxon>
        <taxon>Metazoa</taxon>
        <taxon>Ecdysozoa</taxon>
        <taxon>Nematoda</taxon>
        <taxon>Chromadorea</taxon>
        <taxon>Rhabditida</taxon>
        <taxon>Tylenchina</taxon>
        <taxon>Panagrolaimomorpha</taxon>
        <taxon>Strongyloidoidea</taxon>
        <taxon>Steinernematidae</taxon>
        <taxon>Steinernema</taxon>
    </lineage>
</organism>
<dbReference type="InterPro" id="IPR036249">
    <property type="entry name" value="Thioredoxin-like_sf"/>
</dbReference>
<dbReference type="STRING" id="34508.A0A4U5M883"/>
<evidence type="ECO:0000313" key="3">
    <source>
        <dbReference type="EMBL" id="TKR65134.1"/>
    </source>
</evidence>
<dbReference type="EMBL" id="AZBU02000009">
    <property type="protein sequence ID" value="TKR65134.1"/>
    <property type="molecule type" value="Genomic_DNA"/>
</dbReference>
<proteinExistence type="predicted"/>
<gene>
    <name evidence="3" type="ORF">L596_025584</name>
</gene>
<feature type="region of interest" description="Disordered" evidence="1">
    <location>
        <begin position="554"/>
        <end position="576"/>
    </location>
</feature>
<reference evidence="3 4" key="1">
    <citation type="journal article" date="2015" name="Genome Biol.">
        <title>Comparative genomics of Steinernema reveals deeply conserved gene regulatory networks.</title>
        <authorList>
            <person name="Dillman A.R."/>
            <person name="Macchietto M."/>
            <person name="Porter C.F."/>
            <person name="Rogers A."/>
            <person name="Williams B."/>
            <person name="Antoshechkin I."/>
            <person name="Lee M.M."/>
            <person name="Goodwin Z."/>
            <person name="Lu X."/>
            <person name="Lewis E.E."/>
            <person name="Goodrich-Blair H."/>
            <person name="Stock S.P."/>
            <person name="Adams B.J."/>
            <person name="Sternberg P.W."/>
            <person name="Mortazavi A."/>
        </authorList>
    </citation>
    <scope>NUCLEOTIDE SEQUENCE [LARGE SCALE GENOMIC DNA]</scope>
    <source>
        <strain evidence="3 4">ALL</strain>
    </source>
</reference>
<dbReference type="PROSITE" id="PS51352">
    <property type="entry name" value="THIOREDOXIN_2"/>
    <property type="match status" value="1"/>
</dbReference>
<sequence length="576" mass="63221">MSFDELYESCFRNIPVVRVPDPTVKEKKSPSSSSLQDLTTLDHVFATSRYVLFHLIRSGSRHSEELAPLLKQLVVTKNAASVGEDAEKRSSSSPAKIRRLFSLKRKSKKKKKDTISIASSSEQTELAVVVIDVEPVTNSEKGAEAFGEPGWFVVATLPHLTKSRLLRSLKYSSPPSLSIVESSSRQVVTSEGRRSLLEDPSGQNFPWVDLSPAEIFQGKLLRSIENQDGSRSIETTDFSDLKSCVKGIYFAANWYPPCKQVGRQIAEAYEKIKKQGKNFEIIFCSSDRSQESFEQHLHSMPWFAFPFDAQKLSHLTKVYGVCGIPAFVILDEQNELITKHGRNVLLEDPMGRKFPWRSQPFYELNEYSLCRITDLPSLIVFTEGAPGDVAFSMSVLKNTAEANQAGASGVPPVVQNEGQEALAEAQGPSQALVESTTNSESSGSEESDSVPKNADPLQLFYTGDDPVCDHILDSLGLYEAELPLIGIIDVSIGMMTICEEPDVGDWIIADFIAAYKAGKLTMRPIPSSQSKSATKVGGIPMKVIEKALGINQSPSQQSIGASQQQEDSANQKSVAV</sequence>
<feature type="region of interest" description="Disordered" evidence="1">
    <location>
        <begin position="418"/>
        <end position="456"/>
    </location>
</feature>
<dbReference type="GO" id="GO:0031397">
    <property type="term" value="P:negative regulation of protein ubiquitination"/>
    <property type="evidence" value="ECO:0007669"/>
    <property type="project" value="TreeGrafter"/>
</dbReference>
<comment type="caution">
    <text evidence="3">The sequence shown here is derived from an EMBL/GenBank/DDBJ whole genome shotgun (WGS) entry which is preliminary data.</text>
</comment>
<dbReference type="InterPro" id="IPR013766">
    <property type="entry name" value="Thioredoxin_domain"/>
</dbReference>
<evidence type="ECO:0000259" key="2">
    <source>
        <dbReference type="PROSITE" id="PS51352"/>
    </source>
</evidence>
<accession>A0A4U5M883</accession>